<dbReference type="GeneID" id="34686633"/>
<organism evidence="2 3">
    <name type="scientific">Lachancea lanzarotensis</name>
    <dbReference type="NCBI Taxonomy" id="1245769"/>
    <lineage>
        <taxon>Eukaryota</taxon>
        <taxon>Fungi</taxon>
        <taxon>Dikarya</taxon>
        <taxon>Ascomycota</taxon>
        <taxon>Saccharomycotina</taxon>
        <taxon>Saccharomycetes</taxon>
        <taxon>Saccharomycetales</taxon>
        <taxon>Saccharomycetaceae</taxon>
        <taxon>Lachancea</taxon>
    </lineage>
</organism>
<keyword evidence="1" id="KW-1133">Transmembrane helix</keyword>
<keyword evidence="1" id="KW-0472">Membrane</keyword>
<feature type="transmembrane region" description="Helical" evidence="1">
    <location>
        <begin position="484"/>
        <end position="503"/>
    </location>
</feature>
<dbReference type="RefSeq" id="XP_022629363.1">
    <property type="nucleotide sequence ID" value="XM_022771458.1"/>
</dbReference>
<name>A0A0C7MZE9_9SACH</name>
<dbReference type="STRING" id="1245769.A0A0C7MZE9"/>
<evidence type="ECO:0000313" key="3">
    <source>
        <dbReference type="Proteomes" id="UP000054304"/>
    </source>
</evidence>
<feature type="transmembrane region" description="Helical" evidence="1">
    <location>
        <begin position="187"/>
        <end position="207"/>
    </location>
</feature>
<evidence type="ECO:0000313" key="2">
    <source>
        <dbReference type="EMBL" id="CEP63142.1"/>
    </source>
</evidence>
<feature type="transmembrane region" description="Helical" evidence="1">
    <location>
        <begin position="366"/>
        <end position="391"/>
    </location>
</feature>
<keyword evidence="3" id="KW-1185">Reference proteome</keyword>
<accession>A0A0C7MZE9</accession>
<evidence type="ECO:0000256" key="1">
    <source>
        <dbReference type="SAM" id="Phobius"/>
    </source>
</evidence>
<sequence length="603" mass="69344">MQYVFWPQSLEEGKHGSRTVVAVRESDTGWMVLALLEKQEYSSLVKAGSCEKYGFTNIGKWESSSGFTFEFSKNTALFLVKFKPPRLNLMQFYSLEPIALVLPEKDYLIGSAAGNNHNSLREFHKGSELSEFGLRKSINLINMYRKHLHRLNLASEKGHYRETSQLSLLLARGAVFRRPVTGLRRCAVYLTICAHFLAATLVTFLNMKPLKLVNFSSTAQQIDLRCRQLCYFPEQFLRINNSESSGSSQRTDVKSQTSRIRMFPCNSYPDYIRFYNTIWLIANDVSFGLSLGALLAENQCNIAVFLNDMFTRCLYERVHFVTTALSHNPLGIKLNGELAKFLSDLFLWTIDFSYSMYIKRITSTRCISIFISIVSTASCFFGVTFALAIAVDFVSFLTMHISLFYFISAKMYHWQLHVMQTLLYLFCGKKRNVLRNRVDSNLFELDQLLMGTLFFTILIFLLPTFLIFYVLFTILRLSVLLPELILEFVMALLNHFPLFVLLLRIKDPMRIPGGILLQPIGGGPEFKLKNNPLSLKQILRPYAVLLATMVDNYFTLSTFREILVGFPMTIKRHRMYRVLYSTLPEVPTKTSEVWTSLMSFTNS</sequence>
<dbReference type="Pfam" id="PF05024">
    <property type="entry name" value="Gpi1"/>
    <property type="match status" value="1"/>
</dbReference>
<protein>
    <submittedName>
        <fullName evidence="2">LALA0S07e03334g1_1</fullName>
    </submittedName>
</protein>
<dbReference type="PANTHER" id="PTHR21329">
    <property type="entry name" value="PHOSPHATIDYLINOSITOL N-ACETYLGLUCOSAMINYLTRANSFERASE SUBUNIT Q-RELATED"/>
    <property type="match status" value="1"/>
</dbReference>
<dbReference type="AlphaFoldDB" id="A0A0C7MZE9"/>
<dbReference type="Proteomes" id="UP000054304">
    <property type="component" value="Unassembled WGS sequence"/>
</dbReference>
<dbReference type="InterPro" id="IPR007720">
    <property type="entry name" value="PigQ/GPI1"/>
</dbReference>
<dbReference type="OrthoDB" id="70250at2759"/>
<dbReference type="HOGENOM" id="CLU_007914_3_0_1"/>
<keyword evidence="1" id="KW-0812">Transmembrane</keyword>
<dbReference type="GO" id="GO:0006506">
    <property type="term" value="P:GPI anchor biosynthetic process"/>
    <property type="evidence" value="ECO:0007669"/>
    <property type="project" value="EnsemblFungi"/>
</dbReference>
<reference evidence="2 3" key="1">
    <citation type="submission" date="2014-12" db="EMBL/GenBank/DDBJ databases">
        <authorList>
            <person name="Neuveglise Cecile"/>
        </authorList>
    </citation>
    <scope>NUCLEOTIDE SEQUENCE [LARGE SCALE GENOMIC DNA]</scope>
    <source>
        <strain evidence="2 3">CBS 12615</strain>
    </source>
</reference>
<feature type="transmembrane region" description="Helical" evidence="1">
    <location>
        <begin position="403"/>
        <end position="427"/>
    </location>
</feature>
<feature type="transmembrane region" description="Helical" evidence="1">
    <location>
        <begin position="448"/>
        <end position="472"/>
    </location>
</feature>
<gene>
    <name evidence="2" type="ORF">LALA0_S07e03334g</name>
</gene>
<dbReference type="PANTHER" id="PTHR21329:SF3">
    <property type="entry name" value="PHOSPHATIDYLINOSITOL N-ACETYLGLUCOSAMINYLTRANSFERASE SUBUNIT Q"/>
    <property type="match status" value="1"/>
</dbReference>
<dbReference type="GO" id="GO:0000506">
    <property type="term" value="C:glycosylphosphatidylinositol-N-acetylglucosaminyltransferase (GPI-GnT) complex"/>
    <property type="evidence" value="ECO:0007669"/>
    <property type="project" value="EnsemblFungi"/>
</dbReference>
<proteinExistence type="predicted"/>
<dbReference type="EMBL" id="LN736366">
    <property type="protein sequence ID" value="CEP63142.1"/>
    <property type="molecule type" value="Genomic_DNA"/>
</dbReference>